<dbReference type="AlphaFoldDB" id="A0A8U0W486"/>
<evidence type="ECO:0000313" key="4">
    <source>
        <dbReference type="Proteomes" id="UP000092443"/>
    </source>
</evidence>
<dbReference type="RefSeq" id="XP_037879985.1">
    <property type="nucleotide sequence ID" value="XM_038024057.1"/>
</dbReference>
<organism evidence="4 6">
    <name type="scientific">Glossina fuscipes</name>
    <dbReference type="NCBI Taxonomy" id="7396"/>
    <lineage>
        <taxon>Eukaryota</taxon>
        <taxon>Metazoa</taxon>
        <taxon>Ecdysozoa</taxon>
        <taxon>Arthropoda</taxon>
        <taxon>Hexapoda</taxon>
        <taxon>Insecta</taxon>
        <taxon>Pterygota</taxon>
        <taxon>Neoptera</taxon>
        <taxon>Endopterygota</taxon>
        <taxon>Diptera</taxon>
        <taxon>Brachycera</taxon>
        <taxon>Muscomorpha</taxon>
        <taxon>Hippoboscoidea</taxon>
        <taxon>Glossinidae</taxon>
        <taxon>Glossina</taxon>
    </lineage>
</organism>
<feature type="region of interest" description="Disordered" evidence="3">
    <location>
        <begin position="484"/>
        <end position="510"/>
    </location>
</feature>
<evidence type="ECO:0000256" key="2">
    <source>
        <dbReference type="ARBA" id="ARBA00023306"/>
    </source>
</evidence>
<dbReference type="GO" id="GO:0005634">
    <property type="term" value="C:nucleus"/>
    <property type="evidence" value="ECO:0007669"/>
    <property type="project" value="TreeGrafter"/>
</dbReference>
<dbReference type="GeneID" id="119631661"/>
<comment type="similarity">
    <text evidence="1">Belongs to the SAPS family.</text>
</comment>
<feature type="compositionally biased region" description="Acidic residues" evidence="3">
    <location>
        <begin position="942"/>
        <end position="952"/>
    </location>
</feature>
<evidence type="ECO:0000256" key="1">
    <source>
        <dbReference type="ARBA" id="ARBA00006180"/>
    </source>
</evidence>
<feature type="compositionally biased region" description="Polar residues" evidence="3">
    <location>
        <begin position="837"/>
        <end position="860"/>
    </location>
</feature>
<keyword evidence="4" id="KW-1185">Reference proteome</keyword>
<dbReference type="Proteomes" id="UP000092443">
    <property type="component" value="Unplaced"/>
</dbReference>
<evidence type="ECO:0000313" key="6">
    <source>
        <dbReference type="RefSeq" id="XP_037879986.1"/>
    </source>
</evidence>
<keyword evidence="2" id="KW-0131">Cell cycle</keyword>
<dbReference type="RefSeq" id="XP_037879986.1">
    <property type="nucleotide sequence ID" value="XM_038024058.1"/>
</dbReference>
<gene>
    <name evidence="5 6 7" type="primary">LOC119631661</name>
</gene>
<sequence>MFWDKNYTPSQNIEALLKKENVTVEEFLDEDDIIQECKSQKKALLNYFMRPDVIRRLVELTLTEPPEELPVAQRFRHANVACELLTLGLPSLDEKLLADADTLKLLYSYLENQPPLNPLLASFFSKTFRTLFTKKSDQDWFLYQQMCLKLLEYLKLQNNFLDLICKHFTTPVIPDLIMQMMRNVEGGQLKRSLYDWLNAEGLIEKLIRILAESEECEKHANVSEFLCDLIQQGRTMRQTEQDNDSFEPAFDGSNPILKNIESAPTLEALFNVILQPNAQESAIVSGITVVLKIIKPIVIVDERNSDRLKFLQDRERKIHEDLLKTVICVIEPHLKHFNELLRNPPKKPDIVISAATLSPPFGTTRLQICRLFTVLLQTNNEDISKAICETDFFETLLYLFKQYCWNNFLHSEVEKCLQIVFYNSSTNYNNNNISNNISTQIIDSSQNRRCNLGDNVFDNNRDNIFNIKEQQQCSPVVVYPEIDDDRRMGDGLNVDEDRKQEQQRQEEREAELIKEDINSEMAVQPVDEIKNEEQSSEGAKLEFVEVLMESNVNVNVEQLNANIVEMSTENVGDNNEQDLTKVSVNMGPSNLQTHVIVNCKIISKLMDCWQHNRDVESVEKGCRLGYMGHLIQIFRHVINCISECENIGALIEANFQSDAERELWHSIMNNDTGDLTKALKTQSQLLANCNAHEACDYNITLDFLADTDLSDAFSSLCAYTDNSDAELINNTLNLLQFDDDDEDENATGGEVLSIYGRSSALLSPFTATSNPWEMNDDFNMLKSSSAVTAGNSAHWAADIGPDNFADFDAHFSSFSNDLGESFGVSTASNAGNECVFSNETGSNANKTGSENSEGYDNNANVEKPGWPANFLRLQIKNEAQFIANNLIDDYEDDEGMWTRPLGMPLMATDEHLRKAASQLQQLNTQTAATNGPSKEKSHDQGDEKEEVTEDDDKLNNSLEEDKRLKANPMQFYFTEGFDQDDANEINLDVKPSMHKLNTLDIENKLSNINSSVTDEETTTAAADVKDNVTTT</sequence>
<dbReference type="GO" id="GO:0005829">
    <property type="term" value="C:cytosol"/>
    <property type="evidence" value="ECO:0007669"/>
    <property type="project" value="TreeGrafter"/>
</dbReference>
<dbReference type="Pfam" id="PF04499">
    <property type="entry name" value="SAPS"/>
    <property type="match status" value="2"/>
</dbReference>
<dbReference type="KEGG" id="gfs:119631661"/>
<dbReference type="PANTHER" id="PTHR12634:SF8">
    <property type="entry name" value="FIERY MOUNTAIN, ISOFORM D"/>
    <property type="match status" value="1"/>
</dbReference>
<dbReference type="RefSeq" id="XP_037879987.1">
    <property type="nucleotide sequence ID" value="XM_038024059.1"/>
</dbReference>
<proteinExistence type="inferred from homology"/>
<dbReference type="PANTHER" id="PTHR12634">
    <property type="entry name" value="SIT4 YEAST -ASSOCIATING PROTEIN-RELATED"/>
    <property type="match status" value="1"/>
</dbReference>
<accession>A0A8U0W486</accession>
<evidence type="ECO:0000256" key="3">
    <source>
        <dbReference type="SAM" id="MobiDB-lite"/>
    </source>
</evidence>
<feature type="region of interest" description="Disordered" evidence="3">
    <location>
        <begin position="837"/>
        <end position="861"/>
    </location>
</feature>
<protein>
    <submittedName>
        <fullName evidence="5 6">Uncharacterized protein LOC119631661 isoform X1</fullName>
    </submittedName>
</protein>
<feature type="region of interest" description="Disordered" evidence="3">
    <location>
        <begin position="925"/>
        <end position="961"/>
    </location>
</feature>
<dbReference type="GO" id="GO:0019903">
    <property type="term" value="F:protein phosphatase binding"/>
    <property type="evidence" value="ECO:0007669"/>
    <property type="project" value="InterPro"/>
</dbReference>
<dbReference type="GO" id="GO:0019888">
    <property type="term" value="F:protein phosphatase regulator activity"/>
    <property type="evidence" value="ECO:0007669"/>
    <property type="project" value="TreeGrafter"/>
</dbReference>
<dbReference type="InterPro" id="IPR007587">
    <property type="entry name" value="SAPS"/>
</dbReference>
<name>A0A8U0W486_9MUSC</name>
<reference evidence="5 6" key="1">
    <citation type="submission" date="2025-04" db="UniProtKB">
        <authorList>
            <consortium name="RefSeq"/>
        </authorList>
    </citation>
    <scope>IDENTIFICATION</scope>
    <source>
        <tissue evidence="5 6">Whole body pupa</tissue>
    </source>
</reference>
<evidence type="ECO:0000313" key="5">
    <source>
        <dbReference type="RefSeq" id="XP_037879985.1"/>
    </source>
</evidence>
<evidence type="ECO:0000313" key="7">
    <source>
        <dbReference type="RefSeq" id="XP_037879987.1"/>
    </source>
</evidence>